<keyword evidence="2" id="KW-0812">Transmembrane</keyword>
<evidence type="ECO:0000313" key="3">
    <source>
        <dbReference type="EMBL" id="HAG0017823.1"/>
    </source>
</evidence>
<feature type="transmembrane region" description="Helical" evidence="2">
    <location>
        <begin position="86"/>
        <end position="111"/>
    </location>
</feature>
<dbReference type="Pfam" id="PF03526">
    <property type="entry name" value="Microcin"/>
    <property type="match status" value="1"/>
</dbReference>
<evidence type="ECO:0000256" key="1">
    <source>
        <dbReference type="ARBA" id="ARBA00023025"/>
    </source>
</evidence>
<sequence>MITLKYYLRHCLWGWCGYGYLTCFIVRDMNNGRIFPPYAPYMSFVVAYLVLSAILYPFSYYTSEKLALKIMTKHFWDRHIGVNSGVFGMFIIVWLFCMPLSVPLFIVYLCIREKTSIIA</sequence>
<keyword evidence="2" id="KW-1133">Transmembrane helix</keyword>
<dbReference type="InterPro" id="IPR003061">
    <property type="entry name" value="Microcin"/>
</dbReference>
<protein>
    <recommendedName>
        <fullName evidence="4">Colicin transporter</fullName>
    </recommendedName>
</protein>
<dbReference type="GO" id="GO:0030153">
    <property type="term" value="P:bacteriocin immunity"/>
    <property type="evidence" value="ECO:0007669"/>
    <property type="project" value="UniProtKB-KW"/>
</dbReference>
<comment type="caution">
    <text evidence="3">The sequence shown here is derived from an EMBL/GenBank/DDBJ whole genome shotgun (WGS) entry which is preliminary data.</text>
</comment>
<proteinExistence type="predicted"/>
<organism evidence="3">
    <name type="scientific">Salmonella enterica</name>
    <name type="common">Salmonella choleraesuis</name>
    <dbReference type="NCBI Taxonomy" id="28901"/>
    <lineage>
        <taxon>Bacteria</taxon>
        <taxon>Pseudomonadati</taxon>
        <taxon>Pseudomonadota</taxon>
        <taxon>Gammaproteobacteria</taxon>
        <taxon>Enterobacterales</taxon>
        <taxon>Enterobacteriaceae</taxon>
        <taxon>Salmonella</taxon>
    </lineage>
</organism>
<keyword evidence="1" id="KW-0079">Bacteriocin immunity</keyword>
<dbReference type="GO" id="GO:0015643">
    <property type="term" value="F:toxic substance binding"/>
    <property type="evidence" value="ECO:0007669"/>
    <property type="project" value="InterPro"/>
</dbReference>
<dbReference type="AlphaFoldDB" id="A0A756I6Z8"/>
<dbReference type="EMBL" id="DAAWYJ010000042">
    <property type="protein sequence ID" value="HAG0017823.1"/>
    <property type="molecule type" value="Genomic_DNA"/>
</dbReference>
<reference evidence="3" key="2">
    <citation type="submission" date="2020-02" db="EMBL/GenBank/DDBJ databases">
        <authorList>
            <consortium name="NCBI Pathogen Detection Project"/>
        </authorList>
    </citation>
    <scope>NUCLEOTIDE SEQUENCE</scope>
    <source>
        <strain evidence="3">MA.CK_00/00002125</strain>
    </source>
</reference>
<evidence type="ECO:0000256" key="2">
    <source>
        <dbReference type="SAM" id="Phobius"/>
    </source>
</evidence>
<gene>
    <name evidence="3" type="ORF">G8O67_005221</name>
</gene>
<accession>A0A756I6Z8</accession>
<reference evidence="3" key="1">
    <citation type="journal article" date="2018" name="Genome Biol.">
        <title>SKESA: strategic k-mer extension for scrupulous assemblies.</title>
        <authorList>
            <person name="Souvorov A."/>
            <person name="Agarwala R."/>
            <person name="Lipman D.J."/>
        </authorList>
    </citation>
    <scope>NUCLEOTIDE SEQUENCE</scope>
    <source>
        <strain evidence="3">MA.CK_00/00002125</strain>
    </source>
</reference>
<evidence type="ECO:0008006" key="4">
    <source>
        <dbReference type="Google" id="ProtNLM"/>
    </source>
</evidence>
<keyword evidence="2" id="KW-0472">Membrane</keyword>
<name>A0A756I6Z8_SALER</name>
<feature type="transmembrane region" description="Helical" evidence="2">
    <location>
        <begin position="38"/>
        <end position="58"/>
    </location>
</feature>
<feature type="transmembrane region" description="Helical" evidence="2">
    <location>
        <begin position="6"/>
        <end position="26"/>
    </location>
</feature>